<evidence type="ECO:0000313" key="1">
    <source>
        <dbReference type="EMBL" id="QXJ28958.1"/>
    </source>
</evidence>
<sequence length="50" mass="5862">MLKMSELNVSNEIYFVFINAHIPFTLAKKKTINGVSCELSFLFLYKYNKI</sequence>
<dbReference type="EMBL" id="CP077717">
    <property type="protein sequence ID" value="QXJ28958.1"/>
    <property type="molecule type" value="Genomic_DNA"/>
</dbReference>
<protein>
    <submittedName>
        <fullName evidence="1">Uncharacterized protein</fullName>
    </submittedName>
</protein>
<accession>A0A8F5BPL3</accession>
<gene>
    <name evidence="1" type="ORF">J5U23_01827</name>
</gene>
<evidence type="ECO:0000313" key="2">
    <source>
        <dbReference type="Proteomes" id="UP000694018"/>
    </source>
</evidence>
<proteinExistence type="predicted"/>
<dbReference type="KEGG" id="sshi:J5U23_01827"/>
<reference evidence="1" key="1">
    <citation type="journal article" date="2021" name="Environ. Microbiol.">
        <title>New insights into the diversity and evolution of the archaeal mobilome from three complete genomes of Saccharolobus shibatae.</title>
        <authorList>
            <person name="Medvedeva S."/>
            <person name="Brandt D."/>
            <person name="Cvirkaite-Krupovic V."/>
            <person name="Liu Y."/>
            <person name="Severinov K."/>
            <person name="Ishino S."/>
            <person name="Ishino Y."/>
            <person name="Prangishvili D."/>
            <person name="Kalinowski J."/>
            <person name="Krupovic M."/>
        </authorList>
    </citation>
    <scope>NUCLEOTIDE SEQUENCE</scope>
    <source>
        <strain evidence="1">B12</strain>
    </source>
</reference>
<dbReference type="Proteomes" id="UP000694018">
    <property type="component" value="Chromosome"/>
</dbReference>
<dbReference type="AlphaFoldDB" id="A0A8F5BPL3"/>
<organism evidence="1 2">
    <name type="scientific">Saccharolobus shibatae (strain ATCC 51178 / DSM 5389 / JCM 8931 / NBRC 15437 / B12)</name>
    <name type="common">Sulfolobus shibatae</name>
    <dbReference type="NCBI Taxonomy" id="523848"/>
    <lineage>
        <taxon>Archaea</taxon>
        <taxon>Thermoproteota</taxon>
        <taxon>Thermoprotei</taxon>
        <taxon>Sulfolobales</taxon>
        <taxon>Sulfolobaceae</taxon>
        <taxon>Saccharolobus</taxon>
    </lineage>
</organism>
<name>A0A8F5BPL3_SACSH</name>